<proteinExistence type="inferred from homology"/>
<evidence type="ECO:0000256" key="5">
    <source>
        <dbReference type="ARBA" id="ARBA00022989"/>
    </source>
</evidence>
<dbReference type="Pfam" id="PF07885">
    <property type="entry name" value="Ion_trans_2"/>
    <property type="match status" value="2"/>
</dbReference>
<dbReference type="Proteomes" id="UP001497482">
    <property type="component" value="Chromosome 13"/>
</dbReference>
<keyword evidence="7 11" id="KW-0472">Membrane</keyword>
<sequence>MSSPLPTGHSPGPESQSRPGICCGLRAGLSVVRSRRVWRVVPHLVLILTLVSYAALGALLFWYIEGGAESNPTEKDYKKFLQDIVQTVQNQSDNTSLQFLVSELQMKMENDFQSIWLQSPKRWNYSSSIFFCCTVFTTVGYGELYPVTWWGKLMCVLYAMVGVPLMLLVILDVGDFLALLMTRAYRHLYRLLRLLKKRIHTLLRRRRRWDLATTRTLEDGTLVLGKRNMVIERPLDIRQVMRSQVGVRQKSIHLQNNKEIFEKILLREQLLRPGALSRSVSCPELDRLPRSKKPFVLWDFSGLGEDMDNLDVPFLLILPVVFGYVLLMALVLPCWETELSLFDAFYFCFITITTIGFGDIVPKHPNFFMLTSVIIICGMAIVSMAFKLSQSKIVSVYRGCIQYVNPRKEKAHRDKAHRDETHRDETHRDKARPLKA</sequence>
<feature type="region of interest" description="Disordered" evidence="10">
    <location>
        <begin position="408"/>
        <end position="436"/>
    </location>
</feature>
<feature type="transmembrane region" description="Helical" evidence="11">
    <location>
        <begin position="344"/>
        <end position="361"/>
    </location>
</feature>
<organism evidence="13 14">
    <name type="scientific">Knipowitschia caucasica</name>
    <name type="common">Caucasian dwarf goby</name>
    <name type="synonym">Pomatoschistus caucasicus</name>
    <dbReference type="NCBI Taxonomy" id="637954"/>
    <lineage>
        <taxon>Eukaryota</taxon>
        <taxon>Metazoa</taxon>
        <taxon>Chordata</taxon>
        <taxon>Craniata</taxon>
        <taxon>Vertebrata</taxon>
        <taxon>Euteleostomi</taxon>
        <taxon>Actinopterygii</taxon>
        <taxon>Neopterygii</taxon>
        <taxon>Teleostei</taxon>
        <taxon>Neoteleostei</taxon>
        <taxon>Acanthomorphata</taxon>
        <taxon>Gobiaria</taxon>
        <taxon>Gobiiformes</taxon>
        <taxon>Gobioidei</taxon>
        <taxon>Gobiidae</taxon>
        <taxon>Gobiinae</taxon>
        <taxon>Knipowitschia</taxon>
    </lineage>
</organism>
<feature type="domain" description="Potassium channel" evidence="12">
    <location>
        <begin position="119"/>
        <end position="177"/>
    </location>
</feature>
<dbReference type="GO" id="GO:0022841">
    <property type="term" value="F:potassium ion leak channel activity"/>
    <property type="evidence" value="ECO:0007669"/>
    <property type="project" value="TreeGrafter"/>
</dbReference>
<feature type="transmembrane region" description="Helical" evidence="11">
    <location>
        <begin position="312"/>
        <end position="332"/>
    </location>
</feature>
<evidence type="ECO:0000256" key="1">
    <source>
        <dbReference type="ARBA" id="ARBA00004141"/>
    </source>
</evidence>
<comment type="similarity">
    <text evidence="9">Belongs to the two pore domain potassium channel (TC 1.A.1.8) family.</text>
</comment>
<keyword evidence="3 9" id="KW-0812">Transmembrane</keyword>
<reference evidence="13 14" key="1">
    <citation type="submission" date="2024-04" db="EMBL/GenBank/DDBJ databases">
        <authorList>
            <person name="Waldvogel A.-M."/>
            <person name="Schoenle A."/>
        </authorList>
    </citation>
    <scope>NUCLEOTIDE SEQUENCE [LARGE SCALE GENOMIC DNA]</scope>
</reference>
<evidence type="ECO:0000256" key="4">
    <source>
        <dbReference type="ARBA" id="ARBA00022958"/>
    </source>
</evidence>
<dbReference type="Gene3D" id="1.10.287.70">
    <property type="match status" value="1"/>
</dbReference>
<dbReference type="GO" id="GO:0030322">
    <property type="term" value="P:stabilization of membrane potential"/>
    <property type="evidence" value="ECO:0007669"/>
    <property type="project" value="TreeGrafter"/>
</dbReference>
<evidence type="ECO:0000256" key="11">
    <source>
        <dbReference type="SAM" id="Phobius"/>
    </source>
</evidence>
<feature type="transmembrane region" description="Helical" evidence="11">
    <location>
        <begin position="156"/>
        <end position="181"/>
    </location>
</feature>
<comment type="subcellular location">
    <subcellularLocation>
        <location evidence="1">Membrane</location>
        <topology evidence="1">Multi-pass membrane protein</topology>
    </subcellularLocation>
</comment>
<dbReference type="PANTHER" id="PTHR11003">
    <property type="entry name" value="POTASSIUM CHANNEL, SUBFAMILY K"/>
    <property type="match status" value="1"/>
</dbReference>
<dbReference type="GO" id="GO:0015271">
    <property type="term" value="F:outward rectifier potassium channel activity"/>
    <property type="evidence" value="ECO:0007669"/>
    <property type="project" value="TreeGrafter"/>
</dbReference>
<evidence type="ECO:0000313" key="14">
    <source>
        <dbReference type="Proteomes" id="UP001497482"/>
    </source>
</evidence>
<dbReference type="AlphaFoldDB" id="A0AAV2JPD7"/>
<keyword evidence="5 11" id="KW-1133">Transmembrane helix</keyword>
<evidence type="ECO:0000259" key="12">
    <source>
        <dbReference type="Pfam" id="PF07885"/>
    </source>
</evidence>
<dbReference type="PRINTS" id="PR01333">
    <property type="entry name" value="2POREKCHANEL"/>
</dbReference>
<keyword evidence="4" id="KW-0630">Potassium</keyword>
<keyword evidence="2 9" id="KW-0813">Transport</keyword>
<dbReference type="InterPro" id="IPR013099">
    <property type="entry name" value="K_chnl_dom"/>
</dbReference>
<feature type="domain" description="Potassium channel" evidence="12">
    <location>
        <begin position="322"/>
        <end position="391"/>
    </location>
</feature>
<feature type="transmembrane region" description="Helical" evidence="11">
    <location>
        <begin position="367"/>
        <end position="388"/>
    </location>
</feature>
<evidence type="ECO:0000313" key="13">
    <source>
        <dbReference type="EMBL" id="CAL1578511.1"/>
    </source>
</evidence>
<evidence type="ECO:0000256" key="2">
    <source>
        <dbReference type="ARBA" id="ARBA00022448"/>
    </source>
</evidence>
<evidence type="ECO:0000256" key="10">
    <source>
        <dbReference type="SAM" id="MobiDB-lite"/>
    </source>
</evidence>
<keyword evidence="6 9" id="KW-0406">Ion transport</keyword>
<evidence type="ECO:0000256" key="7">
    <source>
        <dbReference type="ARBA" id="ARBA00023136"/>
    </source>
</evidence>
<evidence type="ECO:0000256" key="6">
    <source>
        <dbReference type="ARBA" id="ARBA00023065"/>
    </source>
</evidence>
<dbReference type="PANTHER" id="PTHR11003:SF346">
    <property type="entry name" value="POTASSIUM CHANNEL SUBFAMILY K MEMBER 18"/>
    <property type="match status" value="1"/>
</dbReference>
<dbReference type="EMBL" id="OZ035835">
    <property type="protein sequence ID" value="CAL1578511.1"/>
    <property type="molecule type" value="Genomic_DNA"/>
</dbReference>
<protein>
    <recommendedName>
        <fullName evidence="12">Potassium channel domain-containing protein</fullName>
    </recommendedName>
</protein>
<dbReference type="InterPro" id="IPR003280">
    <property type="entry name" value="2pore_dom_K_chnl"/>
</dbReference>
<evidence type="ECO:0000256" key="9">
    <source>
        <dbReference type="RuleBase" id="RU003857"/>
    </source>
</evidence>
<accession>A0AAV2JPD7</accession>
<dbReference type="GO" id="GO:0005886">
    <property type="term" value="C:plasma membrane"/>
    <property type="evidence" value="ECO:0007669"/>
    <property type="project" value="TreeGrafter"/>
</dbReference>
<gene>
    <name evidence="13" type="ORF">KC01_LOCUS9641</name>
</gene>
<evidence type="ECO:0000256" key="3">
    <source>
        <dbReference type="ARBA" id="ARBA00022692"/>
    </source>
</evidence>
<keyword evidence="14" id="KW-1185">Reference proteome</keyword>
<evidence type="ECO:0000256" key="8">
    <source>
        <dbReference type="ARBA" id="ARBA00023303"/>
    </source>
</evidence>
<feature type="transmembrane region" description="Helical" evidence="11">
    <location>
        <begin position="125"/>
        <end position="144"/>
    </location>
</feature>
<keyword evidence="8 9" id="KW-0407">Ion channel</keyword>
<name>A0AAV2JPD7_KNICA</name>
<dbReference type="SUPFAM" id="SSF81324">
    <property type="entry name" value="Voltage-gated potassium channels"/>
    <property type="match status" value="2"/>
</dbReference>
<feature type="transmembrane region" description="Helical" evidence="11">
    <location>
        <begin position="43"/>
        <end position="64"/>
    </location>
</feature>